<evidence type="ECO:0000256" key="5">
    <source>
        <dbReference type="ARBA" id="ARBA00023237"/>
    </source>
</evidence>
<comment type="subcellular location">
    <subcellularLocation>
        <location evidence="1">Cell outer membrane</location>
    </subcellularLocation>
</comment>
<dbReference type="GO" id="GO:0009279">
    <property type="term" value="C:cell outer membrane"/>
    <property type="evidence" value="ECO:0007669"/>
    <property type="project" value="UniProtKB-SubCell"/>
</dbReference>
<comment type="similarity">
    <text evidence="2">Belongs to the SusD family.</text>
</comment>
<evidence type="ECO:0000256" key="2">
    <source>
        <dbReference type="ARBA" id="ARBA00006275"/>
    </source>
</evidence>
<dbReference type="InterPro" id="IPR033985">
    <property type="entry name" value="SusD-like_N"/>
</dbReference>
<organism evidence="8 9">
    <name type="scientific">Candidatus Pseudobacter hemicellulosilyticus</name>
    <dbReference type="NCBI Taxonomy" id="3121375"/>
    <lineage>
        <taxon>Bacteria</taxon>
        <taxon>Pseudomonadati</taxon>
        <taxon>Bacteroidota</taxon>
        <taxon>Chitinophagia</taxon>
        <taxon>Chitinophagales</taxon>
        <taxon>Chitinophagaceae</taxon>
        <taxon>Pseudobacter</taxon>
    </lineage>
</organism>
<keyword evidence="3" id="KW-0732">Signal</keyword>
<keyword evidence="5" id="KW-0998">Cell outer membrane</keyword>
<dbReference type="EMBL" id="CP119311">
    <property type="protein sequence ID" value="WEK36480.1"/>
    <property type="molecule type" value="Genomic_DNA"/>
</dbReference>
<evidence type="ECO:0000313" key="8">
    <source>
        <dbReference type="EMBL" id="WEK36480.1"/>
    </source>
</evidence>
<evidence type="ECO:0000259" key="7">
    <source>
        <dbReference type="Pfam" id="PF14322"/>
    </source>
</evidence>
<keyword evidence="4" id="KW-0472">Membrane</keyword>
<feature type="domain" description="SusD-like N-terminal" evidence="7">
    <location>
        <begin position="29"/>
        <end position="227"/>
    </location>
</feature>
<feature type="domain" description="RagB/SusD" evidence="6">
    <location>
        <begin position="337"/>
        <end position="411"/>
    </location>
</feature>
<evidence type="ECO:0000313" key="9">
    <source>
        <dbReference type="Proteomes" id="UP001220610"/>
    </source>
</evidence>
<reference evidence="8" key="1">
    <citation type="submission" date="2023-03" db="EMBL/GenBank/DDBJ databases">
        <title>Andean soil-derived lignocellulolytic bacterial consortium as a source of novel taxa and putative plastic-active enzymes.</title>
        <authorList>
            <person name="Diaz-Garcia L."/>
            <person name="Chuvochina M."/>
            <person name="Feuerriegel G."/>
            <person name="Bunk B."/>
            <person name="Sproer C."/>
            <person name="Streit W.R."/>
            <person name="Rodriguez L.M."/>
            <person name="Overmann J."/>
            <person name="Jimenez D.J."/>
        </authorList>
    </citation>
    <scope>NUCLEOTIDE SEQUENCE</scope>
    <source>
        <strain evidence="8">MAG 7</strain>
    </source>
</reference>
<gene>
    <name evidence="8" type="ORF">P0Y53_03120</name>
</gene>
<evidence type="ECO:0000259" key="6">
    <source>
        <dbReference type="Pfam" id="PF07980"/>
    </source>
</evidence>
<accession>A0AAJ5WY83</accession>
<dbReference type="Pfam" id="PF14322">
    <property type="entry name" value="SusD-like_3"/>
    <property type="match status" value="1"/>
</dbReference>
<dbReference type="InterPro" id="IPR011990">
    <property type="entry name" value="TPR-like_helical_dom_sf"/>
</dbReference>
<dbReference type="InterPro" id="IPR012944">
    <property type="entry name" value="SusD_RagB_dom"/>
</dbReference>
<evidence type="ECO:0000256" key="4">
    <source>
        <dbReference type="ARBA" id="ARBA00023136"/>
    </source>
</evidence>
<dbReference type="Gene3D" id="1.25.40.390">
    <property type="match status" value="1"/>
</dbReference>
<dbReference type="Pfam" id="PF07980">
    <property type="entry name" value="SusD_RagB"/>
    <property type="match status" value="1"/>
</dbReference>
<proteinExistence type="inferred from homology"/>
<dbReference type="Proteomes" id="UP001220610">
    <property type="component" value="Chromosome"/>
</dbReference>
<dbReference type="AlphaFoldDB" id="A0AAJ5WY83"/>
<dbReference type="PROSITE" id="PS51257">
    <property type="entry name" value="PROKAR_LIPOPROTEIN"/>
    <property type="match status" value="1"/>
</dbReference>
<evidence type="ECO:0000256" key="1">
    <source>
        <dbReference type="ARBA" id="ARBA00004442"/>
    </source>
</evidence>
<name>A0AAJ5WY83_9BACT</name>
<evidence type="ECO:0000256" key="3">
    <source>
        <dbReference type="ARBA" id="ARBA00022729"/>
    </source>
</evidence>
<sequence length="457" mass="52274">MVSKIINNICCKIVALFLMSVLLGCNKILDEKPLKSLSVPESIEDLQALLNFRLQMNNQSPELLELITDNYYTTTTFWQAANMDERLNYIWAGNATSASSWNALYQKPIYYSNIVLDQIGKIVINNSDRIQGDYIRGTALFYRAFAFYQLAQLYCKPFSATSNSDLGIVLRLNSNINDKSKRSTVKETYDQIVRDFTEASELLPENVQFPSQPSRAAAYGALARTYLCMGDYNNAKNFADKCLKEVSVILDYNIILDGDAPFGHFNDETIFYNYCEPYSYLLYGSRGKIDSTLYHSYHDNDLRKQLFFKENPDGTYRFKGAYDGDYYSNLIFDGLTTAEMLLIRSECFAREGDKDAALTDLNMLLRKRWKNNGSWNEITAANADDAKSKILDERRKELVYRGLRWTDIRRLNVEGANIALKRIIGGVEYILAPGDPRWVLLIPQDVIIHSGIAQNQR</sequence>
<dbReference type="SUPFAM" id="SSF48452">
    <property type="entry name" value="TPR-like"/>
    <property type="match status" value="1"/>
</dbReference>
<protein>
    <submittedName>
        <fullName evidence="8">RagB/SusD family nutrient uptake outer membrane protein</fullName>
    </submittedName>
</protein>